<keyword evidence="2" id="KW-1185">Reference proteome</keyword>
<dbReference type="EMBL" id="CP030118">
    <property type="protein sequence ID" value="QDL09633.1"/>
    <property type="molecule type" value="Genomic_DNA"/>
</dbReference>
<evidence type="ECO:0000313" key="1">
    <source>
        <dbReference type="EMBL" id="QDL09633.1"/>
    </source>
</evidence>
<dbReference type="AlphaFoldDB" id="A0A856MEK9"/>
<name>A0A856MEK9_9CYAN</name>
<accession>A0A856MEK9</accession>
<dbReference type="Proteomes" id="UP000503129">
    <property type="component" value="Chromosome"/>
</dbReference>
<sequence length="64" mass="7604">MKNAGKYRYCENTENQRMTEAKSTHTVRRGRIFPEIHWTEEQNLFYPQSKPDNVVATHFYSPIG</sequence>
<dbReference type="KEGG" id="bsen:DP114_18590"/>
<protein>
    <submittedName>
        <fullName evidence="1">Uncharacterized protein</fullName>
    </submittedName>
</protein>
<gene>
    <name evidence="1" type="ORF">DP114_18590</name>
</gene>
<reference evidence="1 2" key="1">
    <citation type="submission" date="2018-06" db="EMBL/GenBank/DDBJ databases">
        <title>Comparative genomics of Brasilonema spp. strains.</title>
        <authorList>
            <person name="Alvarenga D.O."/>
            <person name="Fiore M.F."/>
            <person name="Varani A.M."/>
        </authorList>
    </citation>
    <scope>NUCLEOTIDE SEQUENCE [LARGE SCALE GENOMIC DNA]</scope>
    <source>
        <strain evidence="1 2">CENA114</strain>
    </source>
</reference>
<proteinExistence type="predicted"/>
<organism evidence="1 2">
    <name type="scientific">Brasilonema sennae CENA114</name>
    <dbReference type="NCBI Taxonomy" id="415709"/>
    <lineage>
        <taxon>Bacteria</taxon>
        <taxon>Bacillati</taxon>
        <taxon>Cyanobacteriota</taxon>
        <taxon>Cyanophyceae</taxon>
        <taxon>Nostocales</taxon>
        <taxon>Scytonemataceae</taxon>
        <taxon>Brasilonema</taxon>
        <taxon>Bromeliae group (in: Brasilonema)</taxon>
    </lineage>
</organism>
<evidence type="ECO:0000313" key="2">
    <source>
        <dbReference type="Proteomes" id="UP000503129"/>
    </source>
</evidence>